<reference evidence="3" key="1">
    <citation type="journal article" date="2011" name="Nature">
        <title>Genome sequence and analysis of the tuber crop potato.</title>
        <authorList>
            <consortium name="The Potato Genome Sequencing Consortium"/>
        </authorList>
    </citation>
    <scope>NUCLEOTIDE SEQUENCE [LARGE SCALE GENOMIC DNA]</scope>
    <source>
        <strain evidence="3">cv. DM1-3 516 R44</strain>
    </source>
</reference>
<reference evidence="2" key="2">
    <citation type="submission" date="2015-06" db="UniProtKB">
        <authorList>
            <consortium name="EnsemblPlants"/>
        </authorList>
    </citation>
    <scope>IDENTIFICATION</scope>
    <source>
        <strain evidence="2">DM1-3 516 R44</strain>
    </source>
</reference>
<proteinExistence type="predicted"/>
<dbReference type="EnsemblPlants" id="PGSC0003DMT400095594">
    <property type="protein sequence ID" value="PGSC0003DMT400095594"/>
    <property type="gene ID" value="PGSC0003DMG400045165"/>
</dbReference>
<evidence type="ECO:0000256" key="1">
    <source>
        <dbReference type="SAM" id="MobiDB-lite"/>
    </source>
</evidence>
<dbReference type="HOGENOM" id="CLU_2350754_0_0_1"/>
<dbReference type="Gramene" id="PGSC0003DMT400095594">
    <property type="protein sequence ID" value="PGSC0003DMT400095594"/>
    <property type="gene ID" value="PGSC0003DMG400045165"/>
</dbReference>
<accession>M1DWN2</accession>
<name>M1DWN2_SOLTU</name>
<keyword evidence="3" id="KW-1185">Reference proteome</keyword>
<evidence type="ECO:0000313" key="2">
    <source>
        <dbReference type="EnsemblPlants" id="PGSC0003DMT400095594"/>
    </source>
</evidence>
<dbReference type="InParanoid" id="M1DWN2"/>
<organism evidence="2 3">
    <name type="scientific">Solanum tuberosum</name>
    <name type="common">Potato</name>
    <dbReference type="NCBI Taxonomy" id="4113"/>
    <lineage>
        <taxon>Eukaryota</taxon>
        <taxon>Viridiplantae</taxon>
        <taxon>Streptophyta</taxon>
        <taxon>Embryophyta</taxon>
        <taxon>Tracheophyta</taxon>
        <taxon>Spermatophyta</taxon>
        <taxon>Magnoliopsida</taxon>
        <taxon>eudicotyledons</taxon>
        <taxon>Gunneridae</taxon>
        <taxon>Pentapetalae</taxon>
        <taxon>asterids</taxon>
        <taxon>lamiids</taxon>
        <taxon>Solanales</taxon>
        <taxon>Solanaceae</taxon>
        <taxon>Solanoideae</taxon>
        <taxon>Solaneae</taxon>
        <taxon>Solanum</taxon>
    </lineage>
</organism>
<feature type="region of interest" description="Disordered" evidence="1">
    <location>
        <begin position="1"/>
        <end position="60"/>
    </location>
</feature>
<protein>
    <submittedName>
        <fullName evidence="2">Uncharacterized protein</fullName>
    </submittedName>
</protein>
<evidence type="ECO:0000313" key="3">
    <source>
        <dbReference type="Proteomes" id="UP000011115"/>
    </source>
</evidence>
<dbReference type="PaxDb" id="4113-PGSC0003DMT400095594"/>
<sequence length="97" mass="10212">MGKSCGFLDKSTGAKPEKTRNKVKTPYNCLALRTTDREGHGGSSLGPESAGSGSWGQPRPVIKTTACEGLRGLMPEPYGFCPSSTSPPTTRVVFPVP</sequence>
<dbReference type="Proteomes" id="UP000011115">
    <property type="component" value="Unassembled WGS sequence"/>
</dbReference>
<dbReference type="AlphaFoldDB" id="M1DWN2"/>